<evidence type="ECO:0000313" key="1">
    <source>
        <dbReference type="EMBL" id="OWR54735.1"/>
    </source>
</evidence>
<protein>
    <submittedName>
        <fullName evidence="1">3-hydroxyacyl-CoA dehydrogenase</fullName>
    </submittedName>
</protein>
<evidence type="ECO:0000313" key="2">
    <source>
        <dbReference type="Proteomes" id="UP000007151"/>
    </source>
</evidence>
<proteinExistence type="predicted"/>
<gene>
    <name evidence="1" type="ORF">KGM_215871A</name>
</gene>
<dbReference type="EMBL" id="AGBW02007691">
    <property type="protein sequence ID" value="OWR54735.1"/>
    <property type="molecule type" value="Genomic_DNA"/>
</dbReference>
<feature type="non-terminal residue" evidence="1">
    <location>
        <position position="14"/>
    </location>
</feature>
<dbReference type="Proteomes" id="UP000007151">
    <property type="component" value="Unassembled WGS sequence"/>
</dbReference>
<keyword evidence="2" id="KW-1185">Reference proteome</keyword>
<comment type="caution">
    <text evidence="1">The sequence shown here is derived from an EMBL/GenBank/DDBJ whole genome shotgun (WGS) entry which is preliminary data.</text>
</comment>
<name>A0A212FLW5_DANPL</name>
<dbReference type="KEGG" id="dpl:KGM_215871A"/>
<reference evidence="1 2" key="1">
    <citation type="journal article" date="2011" name="Cell">
        <title>The monarch butterfly genome yields insights into long-distance migration.</title>
        <authorList>
            <person name="Zhan S."/>
            <person name="Merlin C."/>
            <person name="Boore J.L."/>
            <person name="Reppert S.M."/>
        </authorList>
    </citation>
    <scope>NUCLEOTIDE SEQUENCE [LARGE SCALE GENOMIC DNA]</scope>
    <source>
        <strain evidence="1">F-2</strain>
    </source>
</reference>
<accession>A0A212FLW5</accession>
<sequence length="14" mass="1511">MASKYKTEKVGIVG</sequence>
<dbReference type="InParanoid" id="A0A212FLW5"/>
<organism evidence="1 2">
    <name type="scientific">Danaus plexippus plexippus</name>
    <dbReference type="NCBI Taxonomy" id="278856"/>
    <lineage>
        <taxon>Eukaryota</taxon>
        <taxon>Metazoa</taxon>
        <taxon>Ecdysozoa</taxon>
        <taxon>Arthropoda</taxon>
        <taxon>Hexapoda</taxon>
        <taxon>Insecta</taxon>
        <taxon>Pterygota</taxon>
        <taxon>Neoptera</taxon>
        <taxon>Endopterygota</taxon>
        <taxon>Lepidoptera</taxon>
        <taxon>Glossata</taxon>
        <taxon>Ditrysia</taxon>
        <taxon>Papilionoidea</taxon>
        <taxon>Nymphalidae</taxon>
        <taxon>Danainae</taxon>
        <taxon>Danaini</taxon>
        <taxon>Danaina</taxon>
        <taxon>Danaus</taxon>
        <taxon>Danaus</taxon>
    </lineage>
</organism>